<evidence type="ECO:0000259" key="2">
    <source>
        <dbReference type="Pfam" id="PF00561"/>
    </source>
</evidence>
<dbReference type="RefSeq" id="WP_219316531.1">
    <property type="nucleotide sequence ID" value="NZ_JAHWYN010000004.1"/>
</dbReference>
<dbReference type="GO" id="GO:0016787">
    <property type="term" value="F:hydrolase activity"/>
    <property type="evidence" value="ECO:0007669"/>
    <property type="project" value="UniProtKB-KW"/>
</dbReference>
<protein>
    <submittedName>
        <fullName evidence="3">Alpha/beta hydrolase</fullName>
    </submittedName>
</protein>
<evidence type="ECO:0000313" key="4">
    <source>
        <dbReference type="Proteomes" id="UP000812031"/>
    </source>
</evidence>
<proteinExistence type="predicted"/>
<gene>
    <name evidence="3" type="ORF">KZH69_05930</name>
</gene>
<name>A0ABS6XVV1_9FLAO</name>
<dbReference type="PANTHER" id="PTHR43798:SF31">
    <property type="entry name" value="AB HYDROLASE SUPERFAMILY PROTEIN YCLE"/>
    <property type="match status" value="1"/>
</dbReference>
<dbReference type="Proteomes" id="UP000812031">
    <property type="component" value="Unassembled WGS sequence"/>
</dbReference>
<keyword evidence="4" id="KW-1185">Reference proteome</keyword>
<dbReference type="EMBL" id="JAHWYN010000004">
    <property type="protein sequence ID" value="MBW4360019.1"/>
    <property type="molecule type" value="Genomic_DNA"/>
</dbReference>
<dbReference type="Pfam" id="PF00561">
    <property type="entry name" value="Abhydrolase_1"/>
    <property type="match status" value="1"/>
</dbReference>
<dbReference type="PANTHER" id="PTHR43798">
    <property type="entry name" value="MONOACYLGLYCEROL LIPASE"/>
    <property type="match status" value="1"/>
</dbReference>
<keyword evidence="1 3" id="KW-0378">Hydrolase</keyword>
<reference evidence="3 4" key="1">
    <citation type="submission" date="2021-07" db="EMBL/GenBank/DDBJ databases">
        <title>Flavobacterium sp. nov. isolated from sediment on the Taihu Lake.</title>
        <authorList>
            <person name="Qu J.-H."/>
        </authorList>
    </citation>
    <scope>NUCLEOTIDE SEQUENCE [LARGE SCALE GENOMIC DNA]</scope>
    <source>
        <strain evidence="3 4">NAS39</strain>
    </source>
</reference>
<dbReference type="InterPro" id="IPR000073">
    <property type="entry name" value="AB_hydrolase_1"/>
</dbReference>
<evidence type="ECO:0000313" key="3">
    <source>
        <dbReference type="EMBL" id="MBW4360019.1"/>
    </source>
</evidence>
<evidence type="ECO:0000256" key="1">
    <source>
        <dbReference type="ARBA" id="ARBA00022801"/>
    </source>
</evidence>
<feature type="domain" description="AB hydrolase-1" evidence="2">
    <location>
        <begin position="45"/>
        <end position="290"/>
    </location>
</feature>
<accession>A0ABS6XVV1</accession>
<organism evidence="3 4">
    <name type="scientific">Flavobacterium taihuense</name>
    <dbReference type="NCBI Taxonomy" id="2857508"/>
    <lineage>
        <taxon>Bacteria</taxon>
        <taxon>Pseudomonadati</taxon>
        <taxon>Bacteroidota</taxon>
        <taxon>Flavobacteriia</taxon>
        <taxon>Flavobacteriales</taxon>
        <taxon>Flavobacteriaceae</taxon>
        <taxon>Flavobacterium</taxon>
    </lineage>
</organism>
<comment type="caution">
    <text evidence="3">The sequence shown here is derived from an EMBL/GenBank/DDBJ whole genome shotgun (WGS) entry which is preliminary data.</text>
</comment>
<sequence length="304" mass="34585">MENIQIKPDEFIKESNASILTLNTDKYIETAPDVKLYLKDYGEGKPVILIHGWPLSNEMWEYQIASLVENNFRVIAYDRRGFGKSSQPWNSYSYDTLTDDLNSIIEQLELKEVSLVGFSMGGGEVVRYFSRYGGKQVVKAALISSIIPFLLQTKDNPEGHPKEKNEATAQKIKDDRIGFIDIFGKLFFGVNIPNKPMDITNKPISTPLLEYYRMLCSFASPRATLECAKSFSTTDFRDELHTIKVPTLIIHGSADEIVPIEISSDKTSKLIKDNTYIIYEDAPHGLFYTEKDKLNKDLITFLKL</sequence>
<dbReference type="InterPro" id="IPR050266">
    <property type="entry name" value="AB_hydrolase_sf"/>
</dbReference>